<organism evidence="3">
    <name type="scientific">Prasinoderma coloniale</name>
    <dbReference type="NCBI Taxonomy" id="156133"/>
    <lineage>
        <taxon>Eukaryota</taxon>
        <taxon>Viridiplantae</taxon>
        <taxon>Prasinodermophyta</taxon>
        <taxon>Prasinodermophyceae</taxon>
        <taxon>Prasinodermales</taxon>
        <taxon>Prasinodermaceae</taxon>
        <taxon>Prasinoderma</taxon>
    </lineage>
</organism>
<evidence type="ECO:0000313" key="3">
    <source>
        <dbReference type="EMBL" id="CAD8234333.1"/>
    </source>
</evidence>
<dbReference type="Pfam" id="PF01399">
    <property type="entry name" value="PCI"/>
    <property type="match status" value="1"/>
</dbReference>
<gene>
    <name evidence="3" type="ORF">PCOL08062_LOCUS3514</name>
</gene>
<dbReference type="GO" id="GO:0005852">
    <property type="term" value="C:eukaryotic translation initiation factor 3 complex"/>
    <property type="evidence" value="ECO:0007669"/>
    <property type="project" value="TreeGrafter"/>
</dbReference>
<name>A0A7R9TFQ2_9VIRI</name>
<dbReference type="AlphaFoldDB" id="A0A7R9TFQ2"/>
<protein>
    <recommendedName>
        <fullName evidence="2">PCI domain-containing protein</fullName>
    </recommendedName>
</protein>
<dbReference type="PANTHER" id="PTHR15350:SF2">
    <property type="entry name" value="EUKARYOTIC TRANSLATION INITIATION FACTOR 3 SUBUNIT M"/>
    <property type="match status" value="1"/>
</dbReference>
<dbReference type="PANTHER" id="PTHR15350">
    <property type="entry name" value="COP9 SIGNALOSOME COMPLEX SUBUNIT 7/DENDRITIC CELL PROTEIN GA17"/>
    <property type="match status" value="1"/>
</dbReference>
<dbReference type="InterPro" id="IPR000717">
    <property type="entry name" value="PCI_dom"/>
</dbReference>
<dbReference type="SMART" id="SM00088">
    <property type="entry name" value="PINT"/>
    <property type="match status" value="1"/>
</dbReference>
<evidence type="ECO:0000259" key="2">
    <source>
        <dbReference type="SMART" id="SM00088"/>
    </source>
</evidence>
<proteinExistence type="inferred from homology"/>
<comment type="similarity">
    <text evidence="1">Belongs to the CSN7/EIF3M family. CSN7 subfamily.</text>
</comment>
<dbReference type="GO" id="GO:0002183">
    <property type="term" value="P:cytoplasmic translational initiation"/>
    <property type="evidence" value="ECO:0007669"/>
    <property type="project" value="TreeGrafter"/>
</dbReference>
<reference evidence="3" key="1">
    <citation type="submission" date="2021-01" db="EMBL/GenBank/DDBJ databases">
        <authorList>
            <person name="Corre E."/>
            <person name="Pelletier E."/>
            <person name="Niang G."/>
            <person name="Scheremetjew M."/>
            <person name="Finn R."/>
            <person name="Kale V."/>
            <person name="Holt S."/>
            <person name="Cochrane G."/>
            <person name="Meng A."/>
            <person name="Brown T."/>
            <person name="Cohen L."/>
        </authorList>
    </citation>
    <scope>NUCLEOTIDE SEQUENCE</scope>
    <source>
        <strain evidence="3">CCMP1413</strain>
    </source>
</reference>
<dbReference type="InterPro" id="IPR045237">
    <property type="entry name" value="COPS7/eIF3m"/>
</dbReference>
<dbReference type="EMBL" id="HBDZ01004601">
    <property type="protein sequence ID" value="CAD8234333.1"/>
    <property type="molecule type" value="Transcribed_RNA"/>
</dbReference>
<feature type="domain" description="PCI" evidence="2">
    <location>
        <begin position="293"/>
        <end position="384"/>
    </location>
</feature>
<evidence type="ECO:0000256" key="1">
    <source>
        <dbReference type="ARBA" id="ARBA00008482"/>
    </source>
</evidence>
<accession>A0A7R9TFQ2</accession>
<sequence>MAAVMDPSTGGAYLVDMHEDGVGSAVAQFAAETGALGGEAGAQQLEALAQAGEHAKYAQTLAGHLEEICQYEDEEDSHTVMMIMSSMVKNVGDAAACAALVASLAAALAASQAEEQRPALRLRHMLHLFSFAPFPAAKLQALGAAFAYARATGQADEVSSVIGALSSLQKAWGVPAAEMRPLHLAASELLWAPEGGALCGERALAQLDRYLASFGAGDAAMAEAVPAARRAVAGLIQCEGVFGSDLLSLPAVAQLEGADAPAHALLKIFLTGTYGDYARLVAANGGLLGGLGLDAAQAGRRMRLQSLAALATRSAEGTMSYADIVADLAIEEGEVEEWVVEAIGAGVFEAQIDQLGRCVTTSKVARRTFGGEDWAALRAQLAQWRAAIGETVQHVSRYADVSAKAAASRLAAKAEA</sequence>